<evidence type="ECO:0000313" key="2">
    <source>
        <dbReference type="EMBL" id="EKM54829.1"/>
    </source>
</evidence>
<reference evidence="2 3" key="1">
    <citation type="journal article" date="2012" name="BMC Genomics">
        <title>Comparative genomics of the white-rot fungi, Phanerochaete carnosa and P. chrysosporium, to elucidate the genetic basis of the distinct wood types they colonize.</title>
        <authorList>
            <person name="Suzuki H."/>
            <person name="MacDonald J."/>
            <person name="Syed K."/>
            <person name="Salamov A."/>
            <person name="Hori C."/>
            <person name="Aerts A."/>
            <person name="Henrissat B."/>
            <person name="Wiebenga A."/>
            <person name="vanKuyk P.A."/>
            <person name="Barry K."/>
            <person name="Lindquist E."/>
            <person name="LaButti K."/>
            <person name="Lapidus A."/>
            <person name="Lucas S."/>
            <person name="Coutinho P."/>
            <person name="Gong Y."/>
            <person name="Samejima M."/>
            <person name="Mahadevan R."/>
            <person name="Abou-Zaid M."/>
            <person name="de Vries R.P."/>
            <person name="Igarashi K."/>
            <person name="Yadav J.S."/>
            <person name="Grigoriev I.V."/>
            <person name="Master E.R."/>
        </authorList>
    </citation>
    <scope>NUCLEOTIDE SEQUENCE [LARGE SCALE GENOMIC DNA]</scope>
    <source>
        <strain evidence="2 3">HHB-10118-sp</strain>
    </source>
</reference>
<name>K5W7A4_PHACS</name>
<organism evidence="2 3">
    <name type="scientific">Phanerochaete carnosa (strain HHB-10118-sp)</name>
    <name type="common">White-rot fungus</name>
    <name type="synonym">Peniophora carnosa</name>
    <dbReference type="NCBI Taxonomy" id="650164"/>
    <lineage>
        <taxon>Eukaryota</taxon>
        <taxon>Fungi</taxon>
        <taxon>Dikarya</taxon>
        <taxon>Basidiomycota</taxon>
        <taxon>Agaricomycotina</taxon>
        <taxon>Agaricomycetes</taxon>
        <taxon>Polyporales</taxon>
        <taxon>Phanerochaetaceae</taxon>
        <taxon>Phanerochaete</taxon>
    </lineage>
</organism>
<gene>
    <name evidence="2" type="ORF">PHACADRAFT_258961</name>
</gene>
<dbReference type="Proteomes" id="UP000008370">
    <property type="component" value="Unassembled WGS sequence"/>
</dbReference>
<dbReference type="HOGENOM" id="CLU_2638865_0_0_1"/>
<evidence type="ECO:0000256" key="1">
    <source>
        <dbReference type="SAM" id="SignalP"/>
    </source>
</evidence>
<feature type="signal peptide" evidence="1">
    <location>
        <begin position="1"/>
        <end position="18"/>
    </location>
</feature>
<feature type="chain" id="PRO_5003885378" description="Secreted protein" evidence="1">
    <location>
        <begin position="19"/>
        <end position="77"/>
    </location>
</feature>
<dbReference type="EMBL" id="JH930473">
    <property type="protein sequence ID" value="EKM54829.1"/>
    <property type="molecule type" value="Genomic_DNA"/>
</dbReference>
<dbReference type="GeneID" id="18917260"/>
<accession>K5W7A4</accession>
<keyword evidence="3" id="KW-1185">Reference proteome</keyword>
<dbReference type="InParanoid" id="K5W7A4"/>
<dbReference type="AlphaFoldDB" id="K5W7A4"/>
<protein>
    <recommendedName>
        <fullName evidence="4">Secreted protein</fullName>
    </recommendedName>
</protein>
<keyword evidence="1" id="KW-0732">Signal</keyword>
<proteinExistence type="predicted"/>
<sequence length="77" mass="8442">MRRGGLPFILLPPWLCSGVPWQMRKAGTSSTGAQRSFILYVQCVLLSADQQPVVFCDVQHGQVFTGTKQSGPASRFT</sequence>
<evidence type="ECO:0008006" key="4">
    <source>
        <dbReference type="Google" id="ProtNLM"/>
    </source>
</evidence>
<evidence type="ECO:0000313" key="3">
    <source>
        <dbReference type="Proteomes" id="UP000008370"/>
    </source>
</evidence>
<dbReference type="RefSeq" id="XP_007397506.1">
    <property type="nucleotide sequence ID" value="XM_007397444.1"/>
</dbReference>
<dbReference type="KEGG" id="pco:PHACADRAFT_258961"/>